<organism evidence="6 7">
    <name type="scientific">Pseudocercospora fuligena</name>
    <dbReference type="NCBI Taxonomy" id="685502"/>
    <lineage>
        <taxon>Eukaryota</taxon>
        <taxon>Fungi</taxon>
        <taxon>Dikarya</taxon>
        <taxon>Ascomycota</taxon>
        <taxon>Pezizomycotina</taxon>
        <taxon>Dothideomycetes</taxon>
        <taxon>Dothideomycetidae</taxon>
        <taxon>Mycosphaerellales</taxon>
        <taxon>Mycosphaerellaceae</taxon>
        <taxon>Pseudocercospora</taxon>
    </lineage>
</organism>
<dbReference type="SFLD" id="SFLDF00003">
    <property type="entry name" value="D-galactonate_dehydratase"/>
    <property type="match status" value="1"/>
</dbReference>
<dbReference type="PANTHER" id="PTHR48080">
    <property type="entry name" value="D-GALACTONATE DEHYDRATASE-RELATED"/>
    <property type="match status" value="1"/>
</dbReference>
<evidence type="ECO:0000256" key="3">
    <source>
        <dbReference type="ARBA" id="ARBA00022842"/>
    </source>
</evidence>
<name>A0A8H6RP32_9PEZI</name>
<dbReference type="OrthoDB" id="2579025at2759"/>
<evidence type="ECO:0000313" key="6">
    <source>
        <dbReference type="EMBL" id="KAF7194561.1"/>
    </source>
</evidence>
<dbReference type="PANTHER" id="PTHR48080:SF2">
    <property type="entry name" value="D-GALACTONATE DEHYDRATASE"/>
    <property type="match status" value="1"/>
</dbReference>
<proteinExistence type="predicted"/>
<dbReference type="InterPro" id="IPR018110">
    <property type="entry name" value="Mandel_Rmase/mucon_lact_enz_CS"/>
</dbReference>
<evidence type="ECO:0000313" key="7">
    <source>
        <dbReference type="Proteomes" id="UP000660729"/>
    </source>
</evidence>
<dbReference type="InterPro" id="IPR036849">
    <property type="entry name" value="Enolase-like_C_sf"/>
</dbReference>
<dbReference type="InterPro" id="IPR013342">
    <property type="entry name" value="Mandelate_racemase_C"/>
</dbReference>
<dbReference type="Gene3D" id="3.30.390.10">
    <property type="entry name" value="Enolase-like, N-terminal domain"/>
    <property type="match status" value="1"/>
</dbReference>
<dbReference type="Gene3D" id="3.20.20.120">
    <property type="entry name" value="Enolase-like C-terminal domain"/>
    <property type="match status" value="1"/>
</dbReference>
<dbReference type="InterPro" id="IPR034593">
    <property type="entry name" value="DgoD-like"/>
</dbReference>
<gene>
    <name evidence="6" type="ORF">HII31_04067</name>
</gene>
<dbReference type="InterPro" id="IPR029017">
    <property type="entry name" value="Enolase-like_N"/>
</dbReference>
<dbReference type="InterPro" id="IPR029065">
    <property type="entry name" value="Enolase_C-like"/>
</dbReference>
<dbReference type="NCBIfam" id="NF010624">
    <property type="entry name" value="PRK14017.1"/>
    <property type="match status" value="1"/>
</dbReference>
<evidence type="ECO:0000256" key="4">
    <source>
        <dbReference type="ARBA" id="ARBA00023239"/>
    </source>
</evidence>
<dbReference type="InterPro" id="IPR013341">
    <property type="entry name" value="Mandelate_racemase_N_dom"/>
</dbReference>
<dbReference type="InterPro" id="IPR023592">
    <property type="entry name" value="Galactonate_deHydtase"/>
</dbReference>
<keyword evidence="2" id="KW-0479">Metal-binding</keyword>
<dbReference type="Pfam" id="PF02746">
    <property type="entry name" value="MR_MLE_N"/>
    <property type="match status" value="1"/>
</dbReference>
<evidence type="ECO:0000259" key="5">
    <source>
        <dbReference type="SMART" id="SM00922"/>
    </source>
</evidence>
<protein>
    <submittedName>
        <fullName evidence="6">D-galactonate dehydratase</fullName>
    </submittedName>
</protein>
<keyword evidence="4" id="KW-0456">Lyase</keyword>
<dbReference type="Pfam" id="PF13378">
    <property type="entry name" value="MR_MLE_C"/>
    <property type="match status" value="1"/>
</dbReference>
<evidence type="ECO:0000256" key="1">
    <source>
        <dbReference type="ARBA" id="ARBA00001946"/>
    </source>
</evidence>
<dbReference type="GO" id="GO:0009063">
    <property type="term" value="P:amino acid catabolic process"/>
    <property type="evidence" value="ECO:0007669"/>
    <property type="project" value="InterPro"/>
</dbReference>
<reference evidence="6" key="1">
    <citation type="submission" date="2020-04" db="EMBL/GenBank/DDBJ databases">
        <title>Draft genome resource of the tomato pathogen Pseudocercospora fuligena.</title>
        <authorList>
            <person name="Zaccaron A."/>
        </authorList>
    </citation>
    <scope>NUCLEOTIDE SEQUENCE</scope>
    <source>
        <strain evidence="6">PF001</strain>
    </source>
</reference>
<keyword evidence="7" id="KW-1185">Reference proteome</keyword>
<dbReference type="SUPFAM" id="SSF54826">
    <property type="entry name" value="Enolase N-terminal domain-like"/>
    <property type="match status" value="1"/>
</dbReference>
<dbReference type="GO" id="GO:0034194">
    <property type="term" value="P:D-galactonate catabolic process"/>
    <property type="evidence" value="ECO:0007669"/>
    <property type="project" value="InterPro"/>
</dbReference>
<sequence>MAKIKTVERFRVKPRWLFVKITDEDGGVGWGEGTLEGHDLAVEGAIDEIIVRIVGLEANNIEHIWQLIWRLGFYRGGPVFMSALSGIDIALWDLKARRLNVPLYELLGGLVRNKCQVYCWIGGDRPSDIATAAQARKDQGLTCVKMNATEDVNWLDFPSVLDSTVERLKIVKSLGLNAGLDFHGRLHKPMAKQLARALEPHRPLFIEEPLLVEHPEALKQLSNQTTIPIALGERLYTRWDAKPFLENSLIDILQPDIAHAGGISETKRLAQLAETYDVAIAPHCPLGPIAFAASLHVGLTTPNFVILEMSLGMHYNTESDGGEYDLNTYLKDRSVFGIKEGGYVDAPKGPGLGIEVDEDFIRKVSAETQPWQCKEFYGPDGSIREW</sequence>
<feature type="domain" description="Mandelate racemase/muconate lactonizing enzyme C-terminal" evidence="5">
    <location>
        <begin position="126"/>
        <end position="228"/>
    </location>
</feature>
<dbReference type="EMBL" id="JABCIY010000058">
    <property type="protein sequence ID" value="KAF7194561.1"/>
    <property type="molecule type" value="Genomic_DNA"/>
</dbReference>
<comment type="cofactor">
    <cofactor evidence="1">
        <name>Mg(2+)</name>
        <dbReference type="ChEBI" id="CHEBI:18420"/>
    </cofactor>
</comment>
<comment type="caution">
    <text evidence="6">The sequence shown here is derived from an EMBL/GenBank/DDBJ whole genome shotgun (WGS) entry which is preliminary data.</text>
</comment>
<dbReference type="PROSITE" id="PS00908">
    <property type="entry name" value="MR_MLE_1"/>
    <property type="match status" value="1"/>
</dbReference>
<dbReference type="SUPFAM" id="SSF51604">
    <property type="entry name" value="Enolase C-terminal domain-like"/>
    <property type="match status" value="1"/>
</dbReference>
<dbReference type="SMART" id="SM00922">
    <property type="entry name" value="MR_MLE"/>
    <property type="match status" value="1"/>
</dbReference>
<accession>A0A8H6RP32</accession>
<evidence type="ECO:0000256" key="2">
    <source>
        <dbReference type="ARBA" id="ARBA00022723"/>
    </source>
</evidence>
<dbReference type="SFLD" id="SFLDG00179">
    <property type="entry name" value="mandelate_racemase"/>
    <property type="match status" value="1"/>
</dbReference>
<dbReference type="AlphaFoldDB" id="A0A8H6RP32"/>
<keyword evidence="3" id="KW-0460">Magnesium</keyword>
<dbReference type="Proteomes" id="UP000660729">
    <property type="component" value="Unassembled WGS sequence"/>
</dbReference>
<dbReference type="CDD" id="cd03325">
    <property type="entry name" value="D-galactonate_dehydratase"/>
    <property type="match status" value="1"/>
</dbReference>
<dbReference type="GO" id="GO:0046872">
    <property type="term" value="F:metal ion binding"/>
    <property type="evidence" value="ECO:0007669"/>
    <property type="project" value="UniProtKB-KW"/>
</dbReference>
<dbReference type="GO" id="GO:0008869">
    <property type="term" value="F:galactonate dehydratase activity"/>
    <property type="evidence" value="ECO:0007669"/>
    <property type="project" value="InterPro"/>
</dbReference>
<dbReference type="SFLD" id="SFLDS00001">
    <property type="entry name" value="Enolase"/>
    <property type="match status" value="1"/>
</dbReference>